<accession>A0A183KZC4</accession>
<keyword evidence="3 7" id="KW-1133">Transmembrane helix</keyword>
<keyword evidence="5" id="KW-0175">Coiled coil</keyword>
<comment type="subcellular location">
    <subcellularLocation>
        <location evidence="1">Golgi apparatus membrane</location>
    </subcellularLocation>
</comment>
<evidence type="ECO:0000256" key="4">
    <source>
        <dbReference type="ARBA" id="ARBA00023034"/>
    </source>
</evidence>
<gene>
    <name evidence="8" type="ORF">SCUD_LOCUS20423</name>
</gene>
<dbReference type="WBParaSite" id="SCUD_0002042401-mRNA-1">
    <property type="protein sequence ID" value="SCUD_0002042401-mRNA-1"/>
    <property type="gene ID" value="SCUD_0002042401"/>
</dbReference>
<reference evidence="8 9" key="2">
    <citation type="submission" date="2018-11" db="EMBL/GenBank/DDBJ databases">
        <authorList>
            <consortium name="Pathogen Informatics"/>
        </authorList>
    </citation>
    <scope>NUCLEOTIDE SEQUENCE [LARGE SCALE GENOMIC DNA]</scope>
    <source>
        <strain evidence="8">Dakar</strain>
        <strain evidence="9">Dakar, Senegal</strain>
    </source>
</reference>
<proteinExistence type="predicted"/>
<dbReference type="GO" id="GO:0000139">
    <property type="term" value="C:Golgi membrane"/>
    <property type="evidence" value="ECO:0007669"/>
    <property type="project" value="UniProtKB-SubCell"/>
</dbReference>
<dbReference type="AlphaFoldDB" id="A0A183KZC4"/>
<keyword evidence="2 7" id="KW-0812">Transmembrane</keyword>
<dbReference type="InterPro" id="IPR019177">
    <property type="entry name" value="Golgin_subfamily_A_member_5"/>
</dbReference>
<protein>
    <submittedName>
        <fullName evidence="10">Transmembrane protein</fullName>
    </submittedName>
</protein>
<reference evidence="10" key="1">
    <citation type="submission" date="2016-06" db="UniProtKB">
        <authorList>
            <consortium name="WormBaseParasite"/>
        </authorList>
    </citation>
    <scope>IDENTIFICATION</scope>
</reference>
<dbReference type="Proteomes" id="UP000279833">
    <property type="component" value="Unassembled WGS sequence"/>
</dbReference>
<keyword evidence="6 7" id="KW-0472">Membrane</keyword>
<evidence type="ECO:0000256" key="7">
    <source>
        <dbReference type="SAM" id="Phobius"/>
    </source>
</evidence>
<keyword evidence="9" id="KW-1185">Reference proteome</keyword>
<name>A0A183KZC4_9TREM</name>
<feature type="transmembrane region" description="Helical" evidence="7">
    <location>
        <begin position="60"/>
        <end position="82"/>
    </location>
</feature>
<evidence type="ECO:0000256" key="2">
    <source>
        <dbReference type="ARBA" id="ARBA00022692"/>
    </source>
</evidence>
<dbReference type="Pfam" id="PF09787">
    <property type="entry name" value="Golgin_A5"/>
    <property type="match status" value="1"/>
</dbReference>
<dbReference type="GO" id="GO:0007030">
    <property type="term" value="P:Golgi organization"/>
    <property type="evidence" value="ECO:0007669"/>
    <property type="project" value="InterPro"/>
</dbReference>
<evidence type="ECO:0000313" key="9">
    <source>
        <dbReference type="Proteomes" id="UP000279833"/>
    </source>
</evidence>
<evidence type="ECO:0000256" key="3">
    <source>
        <dbReference type="ARBA" id="ARBA00022989"/>
    </source>
</evidence>
<evidence type="ECO:0000256" key="6">
    <source>
        <dbReference type="ARBA" id="ARBA00023136"/>
    </source>
</evidence>
<organism evidence="10">
    <name type="scientific">Schistosoma curassoni</name>
    <dbReference type="NCBI Taxonomy" id="6186"/>
    <lineage>
        <taxon>Eukaryota</taxon>
        <taxon>Metazoa</taxon>
        <taxon>Spiralia</taxon>
        <taxon>Lophotrochozoa</taxon>
        <taxon>Platyhelminthes</taxon>
        <taxon>Trematoda</taxon>
        <taxon>Digenea</taxon>
        <taxon>Strigeidida</taxon>
        <taxon>Schistosomatoidea</taxon>
        <taxon>Schistosomatidae</taxon>
        <taxon>Schistosoma</taxon>
    </lineage>
</organism>
<evidence type="ECO:0000256" key="1">
    <source>
        <dbReference type="ARBA" id="ARBA00004394"/>
    </source>
</evidence>
<evidence type="ECO:0000313" key="10">
    <source>
        <dbReference type="WBParaSite" id="SCUD_0002042401-mRNA-1"/>
    </source>
</evidence>
<dbReference type="EMBL" id="UZAK01044246">
    <property type="protein sequence ID" value="VDP72174.1"/>
    <property type="molecule type" value="Genomic_DNA"/>
</dbReference>
<sequence>MKTDMKRRNNNCKELEMIAQDMVGWRVLMDTPIPKQLRPLAYRIDNFGIQIVNSFRRFPVIRLTVIIYLIILHLSIIIVSFMPVDNMKTVTVGGSGSSKVVIENPPVEANRLPHALNKP</sequence>
<keyword evidence="4" id="KW-0333">Golgi apparatus</keyword>
<evidence type="ECO:0000256" key="5">
    <source>
        <dbReference type="ARBA" id="ARBA00023054"/>
    </source>
</evidence>
<evidence type="ECO:0000313" key="8">
    <source>
        <dbReference type="EMBL" id="VDP72174.1"/>
    </source>
</evidence>